<evidence type="ECO:0000256" key="6">
    <source>
        <dbReference type="ARBA" id="ARBA00023125"/>
    </source>
</evidence>
<keyword evidence="13" id="KW-1185">Reference proteome</keyword>
<dbReference type="GO" id="GO:0003684">
    <property type="term" value="F:damaged DNA binding"/>
    <property type="evidence" value="ECO:0007669"/>
    <property type="project" value="UniProtKB-UniRule"/>
</dbReference>
<keyword evidence="6 9" id="KW-0238">DNA-binding</keyword>
<name>A0A8B6X997_9BURK</name>
<dbReference type="AlphaFoldDB" id="A0A8B6X997"/>
<comment type="function">
    <text evidence="8 9">This protein is involved in the repair of mismatches in DNA. It is possible that it carries out the mismatch recognition step. This protein has a weak ATPase activity.</text>
</comment>
<keyword evidence="7 9" id="KW-0234">DNA repair</keyword>
<dbReference type="GO" id="GO:0005524">
    <property type="term" value="F:ATP binding"/>
    <property type="evidence" value="ECO:0007669"/>
    <property type="project" value="UniProtKB-UniRule"/>
</dbReference>
<evidence type="ECO:0000256" key="10">
    <source>
        <dbReference type="RuleBase" id="RU003756"/>
    </source>
</evidence>
<dbReference type="PANTHER" id="PTHR11361">
    <property type="entry name" value="DNA MISMATCH REPAIR PROTEIN MUTS FAMILY MEMBER"/>
    <property type="match status" value="1"/>
</dbReference>
<evidence type="ECO:0000256" key="8">
    <source>
        <dbReference type="ARBA" id="ARBA00024647"/>
    </source>
</evidence>
<feature type="domain" description="DNA mismatch repair proteins mutS family" evidence="12">
    <location>
        <begin position="819"/>
        <end position="835"/>
    </location>
</feature>
<accession>A0A8B6X997</accession>
<evidence type="ECO:0000313" key="14">
    <source>
        <dbReference type="RefSeq" id="WP_051378541.1"/>
    </source>
</evidence>
<dbReference type="InterPro" id="IPR007696">
    <property type="entry name" value="DNA_mismatch_repair_MutS_core"/>
</dbReference>
<dbReference type="InterPro" id="IPR017261">
    <property type="entry name" value="DNA_mismatch_repair_MutS/MSH"/>
</dbReference>
<keyword evidence="3 9" id="KW-0547">Nucleotide-binding</keyword>
<feature type="region of interest" description="Disordered" evidence="11">
    <location>
        <begin position="270"/>
        <end position="312"/>
    </location>
</feature>
<dbReference type="SMART" id="SM00533">
    <property type="entry name" value="MUTSd"/>
    <property type="match status" value="1"/>
</dbReference>
<evidence type="ECO:0000256" key="3">
    <source>
        <dbReference type="ARBA" id="ARBA00022741"/>
    </source>
</evidence>
<dbReference type="RefSeq" id="WP_051378541.1">
    <property type="nucleotide sequence ID" value="NZ_AXWS01000008.1"/>
</dbReference>
<dbReference type="Pfam" id="PF00488">
    <property type="entry name" value="MutS_V"/>
    <property type="match status" value="1"/>
</dbReference>
<dbReference type="InterPro" id="IPR007860">
    <property type="entry name" value="DNA_mmatch_repair_MutS_con_dom"/>
</dbReference>
<feature type="binding site" evidence="9">
    <location>
        <begin position="745"/>
        <end position="752"/>
    </location>
    <ligand>
        <name>ATP</name>
        <dbReference type="ChEBI" id="CHEBI:30616"/>
    </ligand>
</feature>
<dbReference type="Pfam" id="PF05188">
    <property type="entry name" value="MutS_II"/>
    <property type="match status" value="1"/>
</dbReference>
<comment type="similarity">
    <text evidence="1 9 10">Belongs to the DNA mismatch repair MutS family.</text>
</comment>
<dbReference type="InterPro" id="IPR045076">
    <property type="entry name" value="MutS"/>
</dbReference>
<dbReference type="PANTHER" id="PTHR11361:SF34">
    <property type="entry name" value="DNA MISMATCH REPAIR PROTEIN MSH1, MITOCHONDRIAL"/>
    <property type="match status" value="1"/>
</dbReference>
<keyword evidence="5 9" id="KW-0067">ATP-binding</keyword>
<dbReference type="HAMAP" id="MF_00096">
    <property type="entry name" value="MutS"/>
    <property type="match status" value="1"/>
</dbReference>
<gene>
    <name evidence="9 14" type="primary">mutS</name>
</gene>
<dbReference type="GO" id="GO:0030983">
    <property type="term" value="F:mismatched DNA binding"/>
    <property type="evidence" value="ECO:0007669"/>
    <property type="project" value="InterPro"/>
</dbReference>
<dbReference type="GO" id="GO:0005829">
    <property type="term" value="C:cytosol"/>
    <property type="evidence" value="ECO:0007669"/>
    <property type="project" value="TreeGrafter"/>
</dbReference>
<dbReference type="InterPro" id="IPR036678">
    <property type="entry name" value="MutS_con_dom_sf"/>
</dbReference>
<dbReference type="PIRSF" id="PIRSF037677">
    <property type="entry name" value="DNA_mis_repair_Msh6"/>
    <property type="match status" value="1"/>
</dbReference>
<dbReference type="InterPro" id="IPR036187">
    <property type="entry name" value="DNA_mismatch_repair_MutS_sf"/>
</dbReference>
<dbReference type="Gene3D" id="1.10.1420.10">
    <property type="match status" value="2"/>
</dbReference>
<evidence type="ECO:0000259" key="12">
    <source>
        <dbReference type="PROSITE" id="PS00486"/>
    </source>
</evidence>
<dbReference type="InterPro" id="IPR007861">
    <property type="entry name" value="DNA_mismatch_repair_MutS_clamp"/>
</dbReference>
<dbReference type="InterPro" id="IPR005748">
    <property type="entry name" value="DNA_mismatch_repair_MutS"/>
</dbReference>
<dbReference type="GO" id="GO:0006298">
    <property type="term" value="P:mismatch repair"/>
    <property type="evidence" value="ECO:0007669"/>
    <property type="project" value="UniProtKB-UniRule"/>
</dbReference>
<dbReference type="Gene3D" id="3.40.1170.10">
    <property type="entry name" value="DNA repair protein MutS, domain I"/>
    <property type="match status" value="1"/>
</dbReference>
<dbReference type="InterPro" id="IPR016151">
    <property type="entry name" value="DNA_mismatch_repair_MutS_N"/>
</dbReference>
<proteinExistence type="inferred from homology"/>
<dbReference type="SUPFAM" id="SSF52540">
    <property type="entry name" value="P-loop containing nucleoside triphosphate hydrolases"/>
    <property type="match status" value="1"/>
</dbReference>
<dbReference type="Pfam" id="PF05192">
    <property type="entry name" value="MutS_III"/>
    <property type="match status" value="1"/>
</dbReference>
<dbReference type="SMART" id="SM00534">
    <property type="entry name" value="MUTSac"/>
    <property type="match status" value="1"/>
</dbReference>
<evidence type="ECO:0000256" key="9">
    <source>
        <dbReference type="HAMAP-Rule" id="MF_00096"/>
    </source>
</evidence>
<dbReference type="OrthoDB" id="9802448at2"/>
<protein>
    <recommendedName>
        <fullName evidence="2 9">DNA mismatch repair protein MutS</fullName>
    </recommendedName>
</protein>
<sequence length="1011" mass="108204">MARKPAPAAAPGGEAAHTPLMQQYLRIKSEHPGLLVFFRMGDFYELFYDDAEKASRLLSITLTTRGQSAGLPVRMAGVPVHACDGYLAKLVRMGESVAIAEQIGDPALAKGLVERKVVRIVTPGTVTDPQLLAAKRDTVLLAVSQAPLAPATRKGPPPVPMLGLATLNLAVGELVLEEIPAARWTATLERIGPSELLVADGAARLDLPPGLARTTIPEWHFDVERGADALRHQFGVATLDGLGAGRLKPALGAAGAVLRYARETQGGGASLRTAAPAWADEASSATTGRDAMASRGIGASANPATSGASAQRADAGQRLAHLNQLRVARESDLVLLDAVTRRNLEITEPLRGEQAGADAPTLFRELDACATGMGSRLLRHWLHHPRRDARAIGARHAAIDSLLDHEAREPGHASQLARLLHDFGDIDRVAARIALRSVRPRELAGLLRDLHALPELRAVIDQAIHAADGLARPDSDDRNAQRELASAIGADAVLGIDGSTAGFALTDDPDASVSLLAACADTLVPPQIGLDLLGALADEPAANIRDGGVFAPGVDIELDELRALQTGHGDFLMLLEARERERSGIPNLRVEFNRVQGFYIELPASQSARAPANYQRRQTLKNVERYITPELKAFEDKVLGAQERGLAREKALWEDLLDALTPLVPTLQGIARAVARIDVLQALARTARDRRWVRPRFVAQPTLVVRRGRHPVVEAQLERDGHGKESFVANDLRLDAARRMLLVTGPNMGGKSTYMRQAALIALLAYAGSFVPADEATLGPIDAIYTRIGAADDLAQGRSTFMVEMTETAAILNQATQHSLVLMDEVGRGTSTFDGMALASAIAQTLALRNRSLALFSTHYFELTELASTLDGVANVHVTAAEHRGGIVFLHAVQEGAASKSYGLQVARLAGVPESTLHLARKLLAKLEAQARDSGPQLGLFAEDAADDTSVSLHHAIVDDDPFADLPPAEPATPPALLAILDEIRELDADALSPREAQSRLYDWVTRLREL</sequence>
<keyword evidence="4 9" id="KW-0227">DNA damage</keyword>
<evidence type="ECO:0000256" key="5">
    <source>
        <dbReference type="ARBA" id="ARBA00022840"/>
    </source>
</evidence>
<feature type="compositionally biased region" description="Low complexity" evidence="11">
    <location>
        <begin position="274"/>
        <end position="285"/>
    </location>
</feature>
<dbReference type="InterPro" id="IPR007695">
    <property type="entry name" value="DNA_mismatch_repair_MutS-lik_N"/>
</dbReference>
<evidence type="ECO:0000256" key="4">
    <source>
        <dbReference type="ARBA" id="ARBA00022763"/>
    </source>
</evidence>
<dbReference type="SUPFAM" id="SSF55271">
    <property type="entry name" value="DNA repair protein MutS, domain I"/>
    <property type="match status" value="1"/>
</dbReference>
<dbReference type="SUPFAM" id="SSF53150">
    <property type="entry name" value="DNA repair protein MutS, domain II"/>
    <property type="match status" value="1"/>
</dbReference>
<evidence type="ECO:0000256" key="11">
    <source>
        <dbReference type="SAM" id="MobiDB-lite"/>
    </source>
</evidence>
<evidence type="ECO:0000313" key="13">
    <source>
        <dbReference type="Proteomes" id="UP000675920"/>
    </source>
</evidence>
<dbReference type="Gene3D" id="3.30.420.110">
    <property type="entry name" value="MutS, connector domain"/>
    <property type="match status" value="1"/>
</dbReference>
<dbReference type="GO" id="GO:0140664">
    <property type="term" value="F:ATP-dependent DNA damage sensor activity"/>
    <property type="evidence" value="ECO:0007669"/>
    <property type="project" value="InterPro"/>
</dbReference>
<dbReference type="Proteomes" id="UP000675920">
    <property type="component" value="Unplaced"/>
</dbReference>
<dbReference type="PROSITE" id="PS00486">
    <property type="entry name" value="DNA_MISMATCH_REPAIR_2"/>
    <property type="match status" value="1"/>
</dbReference>
<evidence type="ECO:0000256" key="1">
    <source>
        <dbReference type="ARBA" id="ARBA00006271"/>
    </source>
</evidence>
<dbReference type="Pfam" id="PF05190">
    <property type="entry name" value="MutS_IV"/>
    <property type="match status" value="1"/>
</dbReference>
<organism evidence="13 14">
    <name type="scientific">Derxia gummosa DSM 723</name>
    <dbReference type="NCBI Taxonomy" id="1121388"/>
    <lineage>
        <taxon>Bacteria</taxon>
        <taxon>Pseudomonadati</taxon>
        <taxon>Pseudomonadota</taxon>
        <taxon>Betaproteobacteria</taxon>
        <taxon>Burkholderiales</taxon>
        <taxon>Alcaligenaceae</taxon>
        <taxon>Derxia</taxon>
    </lineage>
</organism>
<dbReference type="Pfam" id="PF01624">
    <property type="entry name" value="MutS_I"/>
    <property type="match status" value="1"/>
</dbReference>
<dbReference type="InterPro" id="IPR027417">
    <property type="entry name" value="P-loop_NTPase"/>
</dbReference>
<dbReference type="NCBIfam" id="NF003810">
    <property type="entry name" value="PRK05399.1"/>
    <property type="match status" value="1"/>
</dbReference>
<dbReference type="SUPFAM" id="SSF48334">
    <property type="entry name" value="DNA repair protein MutS, domain III"/>
    <property type="match status" value="1"/>
</dbReference>
<evidence type="ECO:0000256" key="7">
    <source>
        <dbReference type="ARBA" id="ARBA00023204"/>
    </source>
</evidence>
<dbReference type="FunFam" id="3.40.1170.10:FF:000001">
    <property type="entry name" value="DNA mismatch repair protein MutS"/>
    <property type="match status" value="1"/>
</dbReference>
<dbReference type="Gene3D" id="3.40.50.300">
    <property type="entry name" value="P-loop containing nucleotide triphosphate hydrolases"/>
    <property type="match status" value="1"/>
</dbReference>
<dbReference type="InterPro" id="IPR000432">
    <property type="entry name" value="DNA_mismatch_repair_MutS_C"/>
</dbReference>
<evidence type="ECO:0000256" key="2">
    <source>
        <dbReference type="ARBA" id="ARBA00021982"/>
    </source>
</evidence>
<reference evidence="14" key="1">
    <citation type="submission" date="2025-08" db="UniProtKB">
        <authorList>
            <consortium name="RefSeq"/>
        </authorList>
    </citation>
    <scope>IDENTIFICATION</scope>
</reference>